<dbReference type="AlphaFoldDB" id="A0A0E9WVP4"/>
<accession>A0A0E9WVP4</accession>
<reference evidence="1" key="1">
    <citation type="submission" date="2014-11" db="EMBL/GenBank/DDBJ databases">
        <authorList>
            <person name="Amaro Gonzalez C."/>
        </authorList>
    </citation>
    <scope>NUCLEOTIDE SEQUENCE</scope>
</reference>
<name>A0A0E9WVP4_ANGAN</name>
<sequence length="42" mass="4999">MAISFFSHNIVFSQFNVSQVMVTQKIKPTRFNPCHDCMHRDR</sequence>
<evidence type="ECO:0000313" key="1">
    <source>
        <dbReference type="EMBL" id="JAH94484.1"/>
    </source>
</evidence>
<dbReference type="EMBL" id="GBXM01014093">
    <property type="protein sequence ID" value="JAH94484.1"/>
    <property type="molecule type" value="Transcribed_RNA"/>
</dbReference>
<reference evidence="1" key="2">
    <citation type="journal article" date="2015" name="Fish Shellfish Immunol.">
        <title>Early steps in the European eel (Anguilla anguilla)-Vibrio vulnificus interaction in the gills: Role of the RtxA13 toxin.</title>
        <authorList>
            <person name="Callol A."/>
            <person name="Pajuelo D."/>
            <person name="Ebbesson L."/>
            <person name="Teles M."/>
            <person name="MacKenzie S."/>
            <person name="Amaro C."/>
        </authorList>
    </citation>
    <scope>NUCLEOTIDE SEQUENCE</scope>
</reference>
<organism evidence="1">
    <name type="scientific">Anguilla anguilla</name>
    <name type="common">European freshwater eel</name>
    <name type="synonym">Muraena anguilla</name>
    <dbReference type="NCBI Taxonomy" id="7936"/>
    <lineage>
        <taxon>Eukaryota</taxon>
        <taxon>Metazoa</taxon>
        <taxon>Chordata</taxon>
        <taxon>Craniata</taxon>
        <taxon>Vertebrata</taxon>
        <taxon>Euteleostomi</taxon>
        <taxon>Actinopterygii</taxon>
        <taxon>Neopterygii</taxon>
        <taxon>Teleostei</taxon>
        <taxon>Anguilliformes</taxon>
        <taxon>Anguillidae</taxon>
        <taxon>Anguilla</taxon>
    </lineage>
</organism>
<protein>
    <submittedName>
        <fullName evidence="1">Uncharacterized protein</fullName>
    </submittedName>
</protein>
<proteinExistence type="predicted"/>